<keyword evidence="3" id="KW-1185">Reference proteome</keyword>
<dbReference type="EMBL" id="BTGU01000011">
    <property type="protein sequence ID" value="GMN40694.1"/>
    <property type="molecule type" value="Genomic_DNA"/>
</dbReference>
<organism evidence="2 3">
    <name type="scientific">Ficus carica</name>
    <name type="common">Common fig</name>
    <dbReference type="NCBI Taxonomy" id="3494"/>
    <lineage>
        <taxon>Eukaryota</taxon>
        <taxon>Viridiplantae</taxon>
        <taxon>Streptophyta</taxon>
        <taxon>Embryophyta</taxon>
        <taxon>Tracheophyta</taxon>
        <taxon>Spermatophyta</taxon>
        <taxon>Magnoliopsida</taxon>
        <taxon>eudicotyledons</taxon>
        <taxon>Gunneridae</taxon>
        <taxon>Pentapetalae</taxon>
        <taxon>rosids</taxon>
        <taxon>fabids</taxon>
        <taxon>Rosales</taxon>
        <taxon>Moraceae</taxon>
        <taxon>Ficeae</taxon>
        <taxon>Ficus</taxon>
    </lineage>
</organism>
<accession>A0AA87ZP23</accession>
<evidence type="ECO:0000313" key="2">
    <source>
        <dbReference type="EMBL" id="GMN40694.1"/>
    </source>
</evidence>
<gene>
    <name evidence="2" type="ORF">TIFTF001_009924</name>
</gene>
<reference evidence="2" key="1">
    <citation type="submission" date="2023-07" db="EMBL/GenBank/DDBJ databases">
        <title>draft genome sequence of fig (Ficus carica).</title>
        <authorList>
            <person name="Takahashi T."/>
            <person name="Nishimura K."/>
        </authorList>
    </citation>
    <scope>NUCLEOTIDE SEQUENCE</scope>
</reference>
<feature type="compositionally biased region" description="Basic residues" evidence="1">
    <location>
        <begin position="51"/>
        <end position="66"/>
    </location>
</feature>
<evidence type="ECO:0000256" key="1">
    <source>
        <dbReference type="SAM" id="MobiDB-lite"/>
    </source>
</evidence>
<protein>
    <submittedName>
        <fullName evidence="2">Uncharacterized protein</fullName>
    </submittedName>
</protein>
<comment type="caution">
    <text evidence="2">The sequence shown here is derived from an EMBL/GenBank/DDBJ whole genome shotgun (WGS) entry which is preliminary data.</text>
</comment>
<evidence type="ECO:0000313" key="3">
    <source>
        <dbReference type="Proteomes" id="UP001187192"/>
    </source>
</evidence>
<name>A0AA87ZP23_FICCA</name>
<sequence length="135" mass="15550">MTIFIKTKKKRVQDYENNYYGNLSDSAAGRPAHDKIERETGQVRSRERKRERSSRRRLPNRRRRRGQAGISSVAHGDRRRRKTSPSLAATVAAHPWGSTSGRGGGKKPFWRSSRISPELMTKLPEPMAKMQCRHH</sequence>
<proteinExistence type="predicted"/>
<dbReference type="Proteomes" id="UP001187192">
    <property type="component" value="Unassembled WGS sequence"/>
</dbReference>
<feature type="compositionally biased region" description="Basic and acidic residues" evidence="1">
    <location>
        <begin position="31"/>
        <end position="50"/>
    </location>
</feature>
<feature type="region of interest" description="Disordered" evidence="1">
    <location>
        <begin position="19"/>
        <end position="118"/>
    </location>
</feature>
<dbReference type="AlphaFoldDB" id="A0AA87ZP23"/>